<accession>A0A9K3JZN4</accession>
<name>A0A9K3JZN4_HELAN</name>
<evidence type="ECO:0000313" key="2">
    <source>
        <dbReference type="EMBL" id="KAF5823557.1"/>
    </source>
</evidence>
<feature type="region of interest" description="Disordered" evidence="1">
    <location>
        <begin position="245"/>
        <end position="305"/>
    </location>
</feature>
<dbReference type="EMBL" id="MNCJ02000316">
    <property type="protein sequence ID" value="KAF5823557.1"/>
    <property type="molecule type" value="Genomic_DNA"/>
</dbReference>
<proteinExistence type="predicted"/>
<feature type="compositionally biased region" description="Polar residues" evidence="1">
    <location>
        <begin position="258"/>
        <end position="277"/>
    </location>
</feature>
<keyword evidence="3" id="KW-1185">Reference proteome</keyword>
<dbReference type="PANTHER" id="PTHR46836:SF8">
    <property type="entry name" value="AFADIN"/>
    <property type="match status" value="1"/>
</dbReference>
<protein>
    <submittedName>
        <fullName evidence="2">Uncharacterized protein</fullName>
    </submittedName>
</protein>
<dbReference type="Proteomes" id="UP000215914">
    <property type="component" value="Unassembled WGS sequence"/>
</dbReference>
<gene>
    <name evidence="2" type="ORF">HanXRQr2_Chr01g0039631</name>
</gene>
<dbReference type="AlphaFoldDB" id="A0A9K3JZN4"/>
<dbReference type="Gramene" id="mRNA:HanXRQr2_Chr01g0039631">
    <property type="protein sequence ID" value="mRNA:HanXRQr2_Chr01g0039631"/>
    <property type="gene ID" value="HanXRQr2_Chr01g0039631"/>
</dbReference>
<evidence type="ECO:0000256" key="1">
    <source>
        <dbReference type="SAM" id="MobiDB-lite"/>
    </source>
</evidence>
<sequence>MGIPNMDARGQCPILKFEVGKGASKQRNGNRMKNLLAKGISNGTSSKKRSPSILSKLVGRGRFSSKKVVRNPNTTNGKTVNHSSRKNLELYCNGTECVWRGAIETVPEISSQAKEVFESEHVDMYGYDDSGDDNLHMLSSGSDSESDEITVPFRIVIHQHDRLTHSLCHMSESSLIREATNRMLEKWNTTHVKDDAGTVSKVRTLGEHISFPDKENRPAEVNNVTGLVAVSDVFASPTGLGAILGNSSRDGQGDKRFITTSKSAPLQPSLNDPSNKRNACHDDDADADEKVYSEPSNKGRRKMQKDVFNYDENIPLKSVRSNKRVQSPRKSSGTCFKNEDRAKYRPSVSDIDDDAQLSGPESEDVAFASDGFESINSRLQGIIFNYVYSFALNLLNFFAISRHYYIWCLESFRYIIFS</sequence>
<reference evidence="2" key="1">
    <citation type="journal article" date="2017" name="Nature">
        <title>The sunflower genome provides insights into oil metabolism, flowering and Asterid evolution.</title>
        <authorList>
            <person name="Badouin H."/>
            <person name="Gouzy J."/>
            <person name="Grassa C.J."/>
            <person name="Murat F."/>
            <person name="Staton S.E."/>
            <person name="Cottret L."/>
            <person name="Lelandais-Briere C."/>
            <person name="Owens G.L."/>
            <person name="Carrere S."/>
            <person name="Mayjonade B."/>
            <person name="Legrand L."/>
            <person name="Gill N."/>
            <person name="Kane N.C."/>
            <person name="Bowers J.E."/>
            <person name="Hubner S."/>
            <person name="Bellec A."/>
            <person name="Berard A."/>
            <person name="Berges H."/>
            <person name="Blanchet N."/>
            <person name="Boniface M.C."/>
            <person name="Brunel D."/>
            <person name="Catrice O."/>
            <person name="Chaidir N."/>
            <person name="Claudel C."/>
            <person name="Donnadieu C."/>
            <person name="Faraut T."/>
            <person name="Fievet G."/>
            <person name="Helmstetter N."/>
            <person name="King M."/>
            <person name="Knapp S.J."/>
            <person name="Lai Z."/>
            <person name="Le Paslier M.C."/>
            <person name="Lippi Y."/>
            <person name="Lorenzon L."/>
            <person name="Mandel J.R."/>
            <person name="Marage G."/>
            <person name="Marchand G."/>
            <person name="Marquand E."/>
            <person name="Bret-Mestries E."/>
            <person name="Morien E."/>
            <person name="Nambeesan S."/>
            <person name="Nguyen T."/>
            <person name="Pegot-Espagnet P."/>
            <person name="Pouilly N."/>
            <person name="Raftis F."/>
            <person name="Sallet E."/>
            <person name="Schiex T."/>
            <person name="Thomas J."/>
            <person name="Vandecasteele C."/>
            <person name="Vares D."/>
            <person name="Vear F."/>
            <person name="Vautrin S."/>
            <person name="Crespi M."/>
            <person name="Mangin B."/>
            <person name="Burke J.M."/>
            <person name="Salse J."/>
            <person name="Munos S."/>
            <person name="Vincourt P."/>
            <person name="Rieseberg L.H."/>
            <person name="Langlade N.B."/>
        </authorList>
    </citation>
    <scope>NUCLEOTIDE SEQUENCE</scope>
    <source>
        <tissue evidence="2">Leaves</tissue>
    </source>
</reference>
<evidence type="ECO:0000313" key="3">
    <source>
        <dbReference type="Proteomes" id="UP000215914"/>
    </source>
</evidence>
<dbReference type="PANTHER" id="PTHR46836">
    <property type="entry name" value="AFADIN"/>
    <property type="match status" value="1"/>
</dbReference>
<organism evidence="2 3">
    <name type="scientific">Helianthus annuus</name>
    <name type="common">Common sunflower</name>
    <dbReference type="NCBI Taxonomy" id="4232"/>
    <lineage>
        <taxon>Eukaryota</taxon>
        <taxon>Viridiplantae</taxon>
        <taxon>Streptophyta</taxon>
        <taxon>Embryophyta</taxon>
        <taxon>Tracheophyta</taxon>
        <taxon>Spermatophyta</taxon>
        <taxon>Magnoliopsida</taxon>
        <taxon>eudicotyledons</taxon>
        <taxon>Gunneridae</taxon>
        <taxon>Pentapetalae</taxon>
        <taxon>asterids</taxon>
        <taxon>campanulids</taxon>
        <taxon>Asterales</taxon>
        <taxon>Asteraceae</taxon>
        <taxon>Asteroideae</taxon>
        <taxon>Heliantheae alliance</taxon>
        <taxon>Heliantheae</taxon>
        <taxon>Helianthus</taxon>
    </lineage>
</organism>
<reference evidence="2" key="2">
    <citation type="submission" date="2020-06" db="EMBL/GenBank/DDBJ databases">
        <title>Helianthus annuus Genome sequencing and assembly Release 2.</title>
        <authorList>
            <person name="Gouzy J."/>
            <person name="Langlade N."/>
            <person name="Munos S."/>
        </authorList>
    </citation>
    <scope>NUCLEOTIDE SEQUENCE</scope>
    <source>
        <tissue evidence="2">Leaves</tissue>
    </source>
</reference>
<comment type="caution">
    <text evidence="2">The sequence shown here is derived from an EMBL/GenBank/DDBJ whole genome shotgun (WGS) entry which is preliminary data.</text>
</comment>